<dbReference type="Gene3D" id="3.40.190.10">
    <property type="entry name" value="Periplasmic binding protein-like II"/>
    <property type="match status" value="2"/>
</dbReference>
<dbReference type="Pfam" id="PF03180">
    <property type="entry name" value="Lipoprotein_9"/>
    <property type="match status" value="1"/>
</dbReference>
<accession>A0A5E4XE07</accession>
<evidence type="ECO:0000256" key="7">
    <source>
        <dbReference type="SAM" id="SignalP"/>
    </source>
</evidence>
<evidence type="ECO:0000256" key="5">
    <source>
        <dbReference type="ARBA" id="ARBA00023139"/>
    </source>
</evidence>
<evidence type="ECO:0000256" key="4">
    <source>
        <dbReference type="ARBA" id="ARBA00023136"/>
    </source>
</evidence>
<sequence>MNKKSLRQFSRRLSLSVLLALSSALSAVSTAHAQPLRIGTNPGMLGDSLEVAAREARKQGLDVRIVEMTDWTTPNVALASGDLDLNYFQHTAFLENEIRERGYKFAKAGVGVLPNIGLFSSRIKHLSDLKNGGTVALANDPVNQGRGLQLLAQAGLITLRPGVGSKATLNDIVTNPKKLAIKEIEGPQLVRALDDVDVAQGYPARFVAAGRQDIATSGLQYSTIDDAQYAIVFVARADNVSDPRIGKFIRIYQQSPAVLAKIDELYVGDKRLYSLPWLKK</sequence>
<name>A0A5E4XE07_9BURK</name>
<protein>
    <submittedName>
        <fullName evidence="8">Metal ABC transporter substrate-binding protein</fullName>
    </submittedName>
</protein>
<dbReference type="Proteomes" id="UP000333828">
    <property type="component" value="Unassembled WGS sequence"/>
</dbReference>
<keyword evidence="9" id="KW-1185">Reference proteome</keyword>
<dbReference type="EMBL" id="CABPSI010000004">
    <property type="protein sequence ID" value="VVE34527.1"/>
    <property type="molecule type" value="Genomic_DNA"/>
</dbReference>
<dbReference type="RefSeq" id="WP_150685375.1">
    <property type="nucleotide sequence ID" value="NZ_CABPSI010000004.1"/>
</dbReference>
<organism evidence="8 9">
    <name type="scientific">Pandoraea iniqua</name>
    <dbReference type="NCBI Taxonomy" id="2508288"/>
    <lineage>
        <taxon>Bacteria</taxon>
        <taxon>Pseudomonadati</taxon>
        <taxon>Pseudomonadota</taxon>
        <taxon>Betaproteobacteria</taxon>
        <taxon>Burkholderiales</taxon>
        <taxon>Burkholderiaceae</taxon>
        <taxon>Pandoraea</taxon>
    </lineage>
</organism>
<keyword evidence="5" id="KW-0564">Palmitate</keyword>
<dbReference type="InterPro" id="IPR004872">
    <property type="entry name" value="Lipoprotein_NlpA"/>
</dbReference>
<comment type="subcellular location">
    <subcellularLocation>
        <location evidence="1">Membrane</location>
        <topology evidence="1">Lipid-anchor</topology>
    </subcellularLocation>
</comment>
<evidence type="ECO:0000256" key="6">
    <source>
        <dbReference type="ARBA" id="ARBA00023288"/>
    </source>
</evidence>
<evidence type="ECO:0000256" key="2">
    <source>
        <dbReference type="ARBA" id="ARBA00008973"/>
    </source>
</evidence>
<keyword evidence="6" id="KW-0449">Lipoprotein</keyword>
<gene>
    <name evidence="8" type="ORF">PIN31115_03811</name>
</gene>
<keyword evidence="4" id="KW-0472">Membrane</keyword>
<feature type="signal peptide" evidence="7">
    <location>
        <begin position="1"/>
        <end position="33"/>
    </location>
</feature>
<evidence type="ECO:0000313" key="8">
    <source>
        <dbReference type="EMBL" id="VVE34527.1"/>
    </source>
</evidence>
<dbReference type="SUPFAM" id="SSF53850">
    <property type="entry name" value="Periplasmic binding protein-like II"/>
    <property type="match status" value="1"/>
</dbReference>
<evidence type="ECO:0000256" key="3">
    <source>
        <dbReference type="ARBA" id="ARBA00022729"/>
    </source>
</evidence>
<dbReference type="PANTHER" id="PTHR30429">
    <property type="entry name" value="D-METHIONINE-BINDING LIPOPROTEIN METQ"/>
    <property type="match status" value="1"/>
</dbReference>
<dbReference type="AlphaFoldDB" id="A0A5E4XE07"/>
<evidence type="ECO:0000256" key="1">
    <source>
        <dbReference type="ARBA" id="ARBA00004635"/>
    </source>
</evidence>
<feature type="chain" id="PRO_5022999864" evidence="7">
    <location>
        <begin position="34"/>
        <end position="280"/>
    </location>
</feature>
<evidence type="ECO:0000313" key="9">
    <source>
        <dbReference type="Proteomes" id="UP000333828"/>
    </source>
</evidence>
<reference evidence="8 9" key="1">
    <citation type="submission" date="2019-08" db="EMBL/GenBank/DDBJ databases">
        <authorList>
            <person name="Peeters C."/>
        </authorList>
    </citation>
    <scope>NUCLEOTIDE SEQUENCE [LARGE SCALE GENOMIC DNA]</scope>
    <source>
        <strain evidence="8 9">LMG 31115</strain>
    </source>
</reference>
<comment type="similarity">
    <text evidence="2">Belongs to the NlpA lipoprotein family.</text>
</comment>
<keyword evidence="3 7" id="KW-0732">Signal</keyword>
<dbReference type="GO" id="GO:0016020">
    <property type="term" value="C:membrane"/>
    <property type="evidence" value="ECO:0007669"/>
    <property type="project" value="UniProtKB-SubCell"/>
</dbReference>
<dbReference type="PANTHER" id="PTHR30429:SF1">
    <property type="entry name" value="D-METHIONINE-BINDING LIPOPROTEIN METQ-RELATED"/>
    <property type="match status" value="1"/>
</dbReference>
<proteinExistence type="inferred from homology"/>